<keyword evidence="1" id="KW-0723">Serine/threonine-protein kinase</keyword>
<evidence type="ECO:0000313" key="4">
    <source>
        <dbReference type="EMBL" id="GAA2049071.1"/>
    </source>
</evidence>
<evidence type="ECO:0000256" key="2">
    <source>
        <dbReference type="SAM" id="MobiDB-lite"/>
    </source>
</evidence>
<evidence type="ECO:0000256" key="1">
    <source>
        <dbReference type="ARBA" id="ARBA00022527"/>
    </source>
</evidence>
<comment type="caution">
    <text evidence="4">The sequence shown here is derived from an EMBL/GenBank/DDBJ whole genome shotgun (WGS) entry which is preliminary data.</text>
</comment>
<dbReference type="SUPFAM" id="SSF55874">
    <property type="entry name" value="ATPase domain of HSP90 chaperone/DNA topoisomerase II/histidine kinase"/>
    <property type="match status" value="1"/>
</dbReference>
<dbReference type="Pfam" id="PF13581">
    <property type="entry name" value="HATPase_c_2"/>
    <property type="match status" value="1"/>
</dbReference>
<organism evidence="4 5">
    <name type="scientific">Catenulispora yoronensis</name>
    <dbReference type="NCBI Taxonomy" id="450799"/>
    <lineage>
        <taxon>Bacteria</taxon>
        <taxon>Bacillati</taxon>
        <taxon>Actinomycetota</taxon>
        <taxon>Actinomycetes</taxon>
        <taxon>Catenulisporales</taxon>
        <taxon>Catenulisporaceae</taxon>
        <taxon>Catenulispora</taxon>
    </lineage>
</organism>
<dbReference type="Gene3D" id="3.30.565.10">
    <property type="entry name" value="Histidine kinase-like ATPase, C-terminal domain"/>
    <property type="match status" value="1"/>
</dbReference>
<dbReference type="InterPro" id="IPR050267">
    <property type="entry name" value="Anti-sigma-factor_SerPK"/>
</dbReference>
<dbReference type="InterPro" id="IPR003594">
    <property type="entry name" value="HATPase_dom"/>
</dbReference>
<dbReference type="Proteomes" id="UP001500751">
    <property type="component" value="Unassembled WGS sequence"/>
</dbReference>
<accession>A0ABN2V1X7</accession>
<keyword evidence="5" id="KW-1185">Reference proteome</keyword>
<dbReference type="InterPro" id="IPR036890">
    <property type="entry name" value="HATPase_C_sf"/>
</dbReference>
<dbReference type="PANTHER" id="PTHR35526">
    <property type="entry name" value="ANTI-SIGMA-F FACTOR RSBW-RELATED"/>
    <property type="match status" value="1"/>
</dbReference>
<dbReference type="PANTHER" id="PTHR35526:SF3">
    <property type="entry name" value="ANTI-SIGMA-F FACTOR RSBW"/>
    <property type="match status" value="1"/>
</dbReference>
<reference evidence="4 5" key="1">
    <citation type="journal article" date="2019" name="Int. J. Syst. Evol. Microbiol.">
        <title>The Global Catalogue of Microorganisms (GCM) 10K type strain sequencing project: providing services to taxonomists for standard genome sequencing and annotation.</title>
        <authorList>
            <consortium name="The Broad Institute Genomics Platform"/>
            <consortium name="The Broad Institute Genome Sequencing Center for Infectious Disease"/>
            <person name="Wu L."/>
            <person name="Ma J."/>
        </authorList>
    </citation>
    <scope>NUCLEOTIDE SEQUENCE [LARGE SCALE GENOMIC DNA]</scope>
    <source>
        <strain evidence="4 5">JCM 16014</strain>
    </source>
</reference>
<dbReference type="EMBL" id="BAAAQN010000046">
    <property type="protein sequence ID" value="GAA2049071.1"/>
    <property type="molecule type" value="Genomic_DNA"/>
</dbReference>
<gene>
    <name evidence="4" type="ORF">GCM10009839_63610</name>
</gene>
<protein>
    <recommendedName>
        <fullName evidence="3">Histidine kinase/HSP90-like ATPase domain-containing protein</fullName>
    </recommendedName>
</protein>
<dbReference type="CDD" id="cd16936">
    <property type="entry name" value="HATPase_RsbW-like"/>
    <property type="match status" value="1"/>
</dbReference>
<sequence length="202" mass="22249">MIERPSAGSMNNATKPQPAMGSPRPSMTSSINLAAVATAVGCSRLFVASTLKQWRLDRLIDDAELIASELVTNAVKQTGITRPSPRFTELTDLAMLQVRLAVLRHGLVVEVWDRDTTAPSVSNFEDLDESGRGLFIVQTLAKRWSFYRPEGGGKWVWAELEIPRLPGPLPQRRKTKGSSVTPVKVETDIALITRVRDGLRSL</sequence>
<feature type="region of interest" description="Disordered" evidence="2">
    <location>
        <begin position="1"/>
        <end position="27"/>
    </location>
</feature>
<name>A0ABN2V1X7_9ACTN</name>
<feature type="domain" description="Histidine kinase/HSP90-like ATPase" evidence="3">
    <location>
        <begin position="39"/>
        <end position="158"/>
    </location>
</feature>
<keyword evidence="1" id="KW-0418">Kinase</keyword>
<evidence type="ECO:0000259" key="3">
    <source>
        <dbReference type="Pfam" id="PF13581"/>
    </source>
</evidence>
<evidence type="ECO:0000313" key="5">
    <source>
        <dbReference type="Proteomes" id="UP001500751"/>
    </source>
</evidence>
<keyword evidence="1" id="KW-0808">Transferase</keyword>
<proteinExistence type="predicted"/>